<comment type="caution">
    <text evidence="2">The sequence shown here is derived from an EMBL/GenBank/DDBJ whole genome shotgun (WGS) entry which is preliminary data.</text>
</comment>
<reference evidence="2 3" key="1">
    <citation type="submission" date="2023-04" db="EMBL/GenBank/DDBJ databases">
        <title>Forest soil microbial communities from Buena Vista Peninsula, Colon Province, Panama.</title>
        <authorList>
            <person name="Bouskill N."/>
        </authorList>
    </citation>
    <scope>NUCLEOTIDE SEQUENCE [LARGE SCALE GENOMIC DNA]</scope>
    <source>
        <strain evidence="2 3">CFH S0262</strain>
    </source>
</reference>
<evidence type="ECO:0000256" key="1">
    <source>
        <dbReference type="SAM" id="Phobius"/>
    </source>
</evidence>
<organism evidence="2 3">
    <name type="scientific">Prescottella agglutinans</name>
    <dbReference type="NCBI Taxonomy" id="1644129"/>
    <lineage>
        <taxon>Bacteria</taxon>
        <taxon>Bacillati</taxon>
        <taxon>Actinomycetota</taxon>
        <taxon>Actinomycetes</taxon>
        <taxon>Mycobacteriales</taxon>
        <taxon>Nocardiaceae</taxon>
        <taxon>Prescottella</taxon>
    </lineage>
</organism>
<dbReference type="RefSeq" id="WP_280764022.1">
    <property type="nucleotide sequence ID" value="NZ_JARXVC010000028.1"/>
</dbReference>
<evidence type="ECO:0000313" key="3">
    <source>
        <dbReference type="Proteomes" id="UP001160334"/>
    </source>
</evidence>
<accession>A0ABT6MKK8</accession>
<dbReference type="EMBL" id="JARXVC010000028">
    <property type="protein sequence ID" value="MDH6284835.1"/>
    <property type="molecule type" value="Genomic_DNA"/>
</dbReference>
<gene>
    <name evidence="2" type="ORF">M2280_006098</name>
</gene>
<proteinExistence type="predicted"/>
<protein>
    <submittedName>
        <fullName evidence="2">Uncharacterized BrkB/YihY/UPF0761 family membrane protein</fullName>
    </submittedName>
</protein>
<keyword evidence="3" id="KW-1185">Reference proteome</keyword>
<evidence type="ECO:0000313" key="2">
    <source>
        <dbReference type="EMBL" id="MDH6284835.1"/>
    </source>
</evidence>
<name>A0ABT6MKK8_9NOCA</name>
<keyword evidence="1" id="KW-0812">Transmembrane</keyword>
<keyword evidence="1" id="KW-0472">Membrane</keyword>
<keyword evidence="1" id="KW-1133">Transmembrane helix</keyword>
<feature type="transmembrane region" description="Helical" evidence="1">
    <location>
        <begin position="68"/>
        <end position="94"/>
    </location>
</feature>
<sequence length="99" mass="10754">MTTSASGAYEIDALNELHQIRQERTTEKTNAAAMVALFAALLGLAAPAIVFGVMGVREIDRRPYETGGWAAVTAIALGIIEIVVAFFIVLYMFAELPWH</sequence>
<feature type="transmembrane region" description="Helical" evidence="1">
    <location>
        <begin position="31"/>
        <end position="56"/>
    </location>
</feature>
<dbReference type="Proteomes" id="UP001160334">
    <property type="component" value="Unassembled WGS sequence"/>
</dbReference>